<dbReference type="InterPro" id="IPR039986">
    <property type="entry name" value="CFAP210"/>
</dbReference>
<protein>
    <recommendedName>
        <fullName evidence="3">Trichohyalin-plectin-homology domain-containing protein</fullName>
    </recommendedName>
</protein>
<feature type="domain" description="Trichohyalin-plectin-homology" evidence="3">
    <location>
        <begin position="117"/>
        <end position="455"/>
    </location>
</feature>
<dbReference type="GeneID" id="20247251"/>
<keyword evidence="1 2" id="KW-0175">Coiled coil</keyword>
<name>V4CIC9_LOTGI</name>
<dbReference type="STRING" id="225164.V4CIC9"/>
<dbReference type="PANTHER" id="PTHR28663">
    <property type="entry name" value="COILED-COIL DOMAIN-CONTAINING PROTEIN 173"/>
    <property type="match status" value="1"/>
</dbReference>
<dbReference type="InterPro" id="IPR043597">
    <property type="entry name" value="TPH_dom"/>
</dbReference>
<feature type="coiled-coil region" evidence="2">
    <location>
        <begin position="28"/>
        <end position="114"/>
    </location>
</feature>
<dbReference type="HOGENOM" id="CLU_036492_1_0_1"/>
<dbReference type="Pfam" id="PF13868">
    <property type="entry name" value="TPH"/>
    <property type="match status" value="1"/>
</dbReference>
<evidence type="ECO:0000259" key="3">
    <source>
        <dbReference type="Pfam" id="PF13868"/>
    </source>
</evidence>
<keyword evidence="5" id="KW-1185">Reference proteome</keyword>
<dbReference type="OrthoDB" id="331765at2759"/>
<dbReference type="CTD" id="20247251"/>
<evidence type="ECO:0000256" key="2">
    <source>
        <dbReference type="SAM" id="Coils"/>
    </source>
</evidence>
<evidence type="ECO:0000313" key="4">
    <source>
        <dbReference type="EMBL" id="ESP01910.1"/>
    </source>
</evidence>
<organism evidence="4 5">
    <name type="scientific">Lottia gigantea</name>
    <name type="common">Giant owl limpet</name>
    <dbReference type="NCBI Taxonomy" id="225164"/>
    <lineage>
        <taxon>Eukaryota</taxon>
        <taxon>Metazoa</taxon>
        <taxon>Spiralia</taxon>
        <taxon>Lophotrochozoa</taxon>
        <taxon>Mollusca</taxon>
        <taxon>Gastropoda</taxon>
        <taxon>Patellogastropoda</taxon>
        <taxon>Lottioidea</taxon>
        <taxon>Lottiidae</taxon>
        <taxon>Lottia</taxon>
    </lineage>
</organism>
<dbReference type="GO" id="GO:0005879">
    <property type="term" value="C:axonemal microtubule"/>
    <property type="evidence" value="ECO:0007669"/>
    <property type="project" value="TreeGrafter"/>
</dbReference>
<dbReference type="Proteomes" id="UP000030746">
    <property type="component" value="Unassembled WGS sequence"/>
</dbReference>
<feature type="coiled-coil region" evidence="2">
    <location>
        <begin position="300"/>
        <end position="377"/>
    </location>
</feature>
<accession>V4CIC9</accession>
<dbReference type="RefSeq" id="XP_009047400.1">
    <property type="nucleotide sequence ID" value="XM_009049152.1"/>
</dbReference>
<dbReference type="PANTHER" id="PTHR28663:SF1">
    <property type="entry name" value="CILIA- AND FLAGELLA- ASSOCIATED PROTEIN 210"/>
    <property type="match status" value="1"/>
</dbReference>
<evidence type="ECO:0000313" key="5">
    <source>
        <dbReference type="Proteomes" id="UP000030746"/>
    </source>
</evidence>
<reference evidence="4 5" key="1">
    <citation type="journal article" date="2013" name="Nature">
        <title>Insights into bilaterian evolution from three spiralian genomes.</title>
        <authorList>
            <person name="Simakov O."/>
            <person name="Marletaz F."/>
            <person name="Cho S.J."/>
            <person name="Edsinger-Gonzales E."/>
            <person name="Havlak P."/>
            <person name="Hellsten U."/>
            <person name="Kuo D.H."/>
            <person name="Larsson T."/>
            <person name="Lv J."/>
            <person name="Arendt D."/>
            <person name="Savage R."/>
            <person name="Osoegawa K."/>
            <person name="de Jong P."/>
            <person name="Grimwood J."/>
            <person name="Chapman J.A."/>
            <person name="Shapiro H."/>
            <person name="Aerts A."/>
            <person name="Otillar R.P."/>
            <person name="Terry A.Y."/>
            <person name="Boore J.L."/>
            <person name="Grigoriev I.V."/>
            <person name="Lindberg D.R."/>
            <person name="Seaver E.C."/>
            <person name="Weisblat D.A."/>
            <person name="Putnam N.H."/>
            <person name="Rokhsar D.S."/>
        </authorList>
    </citation>
    <scope>NUCLEOTIDE SEQUENCE [LARGE SCALE GENOMIC DNA]</scope>
</reference>
<evidence type="ECO:0000256" key="1">
    <source>
        <dbReference type="ARBA" id="ARBA00023054"/>
    </source>
</evidence>
<sequence>MEPPSMQLADGTDLRQVKVLTKTDWSRIHDQLNRRNIEEEKLQRIKEEKEAQRQKSKDIVKNWGNTIVGQRQRKLEARKIREAKEEEERVAIDIEEAKYQATQRKEAIEKAKTQQYYQTDRVKAFHGALLLTEVLKEREAQIELKKVKKQAIAGKDEDWLRLAQQEYEEGIRRDQEKAATRIKNTLETRSFQQLQVNEHERLKALDVQEDIIEGEELKKLGMKYHLEKEQLEKVMKEEQNQLMLDNLQQIQDLQVLKKIQQQQEDEEDDECRVFAAAKRKMMKLRAERENNIHIEKQAHLEKIRDKLRAQIKEKVDNEDERILRAEKEIEEKKIKEDEERAIKVKKMIQESAEHRQKKVLADEIKRKTEKKKDLELMAIRKEADEIFHQNELEKERVRQENTLKLKSFHDKQKDHNLKVKELLRQEQLALDKANLELLGIEEDQFQEYAQKVIKHCEEGGRNTIPLKKAARQGAGGGCGPIFAGKGGIRPSYMAADQCGKQLPSYQGQTTEDVKFTINGKGTTKKRIGFVW</sequence>
<dbReference type="AlphaFoldDB" id="V4CIC9"/>
<dbReference type="KEGG" id="lgi:LOTGIDRAFT_225029"/>
<dbReference type="OMA" id="EMHFRSQ"/>
<proteinExistence type="predicted"/>
<gene>
    <name evidence="4" type="ORF">LOTGIDRAFT_225029</name>
</gene>
<dbReference type="EMBL" id="KB200330">
    <property type="protein sequence ID" value="ESP01910.1"/>
    <property type="molecule type" value="Genomic_DNA"/>
</dbReference>